<keyword evidence="9" id="KW-0464">Manganese</keyword>
<dbReference type="Proteomes" id="UP001237156">
    <property type="component" value="Unassembled WGS sequence"/>
</dbReference>
<dbReference type="InterPro" id="IPR052433">
    <property type="entry name" value="X-Pro_dipept-like"/>
</dbReference>
<dbReference type="Gene3D" id="3.40.350.10">
    <property type="entry name" value="Creatinase/prolidase N-terminal domain"/>
    <property type="match status" value="1"/>
</dbReference>
<dbReference type="PANTHER" id="PTHR43226:SF4">
    <property type="entry name" value="XAA-PRO AMINOPEPTIDASE 3"/>
    <property type="match status" value="1"/>
</dbReference>
<dbReference type="Pfam" id="PF00557">
    <property type="entry name" value="Peptidase_M24"/>
    <property type="match status" value="1"/>
</dbReference>
<dbReference type="CDD" id="cd01087">
    <property type="entry name" value="Prolidase"/>
    <property type="match status" value="1"/>
</dbReference>
<dbReference type="InterPro" id="IPR000994">
    <property type="entry name" value="Pept_M24"/>
</dbReference>
<comment type="caution">
    <text evidence="11">The sequence shown here is derived from an EMBL/GenBank/DDBJ whole genome shotgun (WGS) entry which is preliminary data.</text>
</comment>
<dbReference type="InterPro" id="IPR036005">
    <property type="entry name" value="Creatinase/aminopeptidase-like"/>
</dbReference>
<evidence type="ECO:0000259" key="10">
    <source>
        <dbReference type="SMART" id="SM01011"/>
    </source>
</evidence>
<dbReference type="InterPro" id="IPR007865">
    <property type="entry name" value="Aminopep_P_N"/>
</dbReference>
<keyword evidence="12" id="KW-1185">Reference proteome</keyword>
<feature type="domain" description="Aminopeptidase P N-terminal" evidence="10">
    <location>
        <begin position="3"/>
        <end position="134"/>
    </location>
</feature>
<dbReference type="Pfam" id="PF05195">
    <property type="entry name" value="AMP_N"/>
    <property type="match status" value="1"/>
</dbReference>
<evidence type="ECO:0000256" key="5">
    <source>
        <dbReference type="ARBA" id="ARBA00022670"/>
    </source>
</evidence>
<dbReference type="SUPFAM" id="SSF53092">
    <property type="entry name" value="Creatinase/prolidase N-terminal domain"/>
    <property type="match status" value="1"/>
</dbReference>
<organism evidence="11 12">
    <name type="scientific">Ottowia cancrivicina</name>
    <dbReference type="NCBI Taxonomy" id="3040346"/>
    <lineage>
        <taxon>Bacteria</taxon>
        <taxon>Pseudomonadati</taxon>
        <taxon>Pseudomonadota</taxon>
        <taxon>Betaproteobacteria</taxon>
        <taxon>Burkholderiales</taxon>
        <taxon>Comamonadaceae</taxon>
        <taxon>Ottowia</taxon>
    </lineage>
</organism>
<evidence type="ECO:0000256" key="4">
    <source>
        <dbReference type="ARBA" id="ARBA00012574"/>
    </source>
</evidence>
<evidence type="ECO:0000256" key="9">
    <source>
        <dbReference type="ARBA" id="ARBA00023211"/>
    </source>
</evidence>
<evidence type="ECO:0000256" key="8">
    <source>
        <dbReference type="ARBA" id="ARBA00023049"/>
    </source>
</evidence>
<comment type="similarity">
    <text evidence="3">Belongs to the peptidase M24B family.</text>
</comment>
<dbReference type="Gene3D" id="3.90.230.10">
    <property type="entry name" value="Creatinase/methionine aminopeptidase superfamily"/>
    <property type="match status" value="1"/>
</dbReference>
<dbReference type="EMBL" id="JARVII010000040">
    <property type="protein sequence ID" value="MDG9700517.1"/>
    <property type="molecule type" value="Genomic_DNA"/>
</dbReference>
<dbReference type="EC" id="3.4.11.9" evidence="4"/>
<name>A0AAW6RNK5_9BURK</name>
<dbReference type="SUPFAM" id="SSF55920">
    <property type="entry name" value="Creatinase/aminopeptidase"/>
    <property type="match status" value="1"/>
</dbReference>
<evidence type="ECO:0000256" key="1">
    <source>
        <dbReference type="ARBA" id="ARBA00001424"/>
    </source>
</evidence>
<proteinExistence type="inferred from homology"/>
<protein>
    <recommendedName>
        <fullName evidence="4">Xaa-Pro aminopeptidase</fullName>
        <ecNumber evidence="4">3.4.11.9</ecNumber>
    </recommendedName>
</protein>
<evidence type="ECO:0000256" key="3">
    <source>
        <dbReference type="ARBA" id="ARBA00008766"/>
    </source>
</evidence>
<accession>A0AAW6RNK5</accession>
<evidence type="ECO:0000256" key="2">
    <source>
        <dbReference type="ARBA" id="ARBA00001936"/>
    </source>
</evidence>
<dbReference type="GO" id="GO:0030145">
    <property type="term" value="F:manganese ion binding"/>
    <property type="evidence" value="ECO:0007669"/>
    <property type="project" value="InterPro"/>
</dbReference>
<keyword evidence="8" id="KW-0482">Metalloprotease</keyword>
<gene>
    <name evidence="11" type="ORF">QB898_12515</name>
</gene>
<dbReference type="AlphaFoldDB" id="A0AAW6RNK5"/>
<dbReference type="GO" id="GO:0006508">
    <property type="term" value="P:proteolysis"/>
    <property type="evidence" value="ECO:0007669"/>
    <property type="project" value="UniProtKB-KW"/>
</dbReference>
<evidence type="ECO:0000256" key="7">
    <source>
        <dbReference type="ARBA" id="ARBA00022801"/>
    </source>
</evidence>
<dbReference type="SMART" id="SM01011">
    <property type="entry name" value="AMP_N"/>
    <property type="match status" value="1"/>
</dbReference>
<dbReference type="PANTHER" id="PTHR43226">
    <property type="entry name" value="XAA-PRO AMINOPEPTIDASE 3"/>
    <property type="match status" value="1"/>
</dbReference>
<comment type="catalytic activity">
    <reaction evidence="1">
        <text>Release of any N-terminal amino acid, including proline, that is linked to proline, even from a dipeptide or tripeptide.</text>
        <dbReference type="EC" id="3.4.11.9"/>
    </reaction>
</comment>
<keyword evidence="5" id="KW-0645">Protease</keyword>
<evidence type="ECO:0000256" key="6">
    <source>
        <dbReference type="ARBA" id="ARBA00022723"/>
    </source>
</evidence>
<comment type="cofactor">
    <cofactor evidence="2">
        <name>Mn(2+)</name>
        <dbReference type="ChEBI" id="CHEBI:29035"/>
    </cofactor>
</comment>
<keyword evidence="7" id="KW-0378">Hydrolase</keyword>
<reference evidence="11 12" key="1">
    <citation type="submission" date="2023-04" db="EMBL/GenBank/DDBJ databases">
        <title>Ottowia paracancer sp. nov., isolated from human stomach.</title>
        <authorList>
            <person name="Song Y."/>
        </authorList>
    </citation>
    <scope>NUCLEOTIDE SEQUENCE [LARGE SCALE GENOMIC DNA]</scope>
    <source>
        <strain evidence="11 12">10c7w1</strain>
    </source>
</reference>
<dbReference type="InterPro" id="IPR029149">
    <property type="entry name" value="Creatin/AminoP/Spt16_N"/>
</dbReference>
<dbReference type="RefSeq" id="WP_279525216.1">
    <property type="nucleotide sequence ID" value="NZ_JARVII010000040.1"/>
</dbReference>
<dbReference type="GO" id="GO:0005829">
    <property type="term" value="C:cytosol"/>
    <property type="evidence" value="ECO:0007669"/>
    <property type="project" value="TreeGrafter"/>
</dbReference>
<evidence type="ECO:0000313" key="12">
    <source>
        <dbReference type="Proteomes" id="UP001237156"/>
    </source>
</evidence>
<sequence>MSIPCTPYAGRRARLAAHIGPEALALIPTAPQRLRNRDCDFPYRHDSYFYYLTGFAEPDSWLALTGEGQSVLFCQPKDEEREIWTGIRLGPQAAPAALGVDEAHAISELDERLPALLENRRAVWFPFAVHEGLPARVEGWLGKVRTRARQGVTAPAELHDACAPLDEMRLIKDAHELELIRRACAISARAHIRAMQRSAAMLRQGQDTREHHLEAELLHEFRQSGAEFPAYGNIVASGANACVLHYPAGSAPVRPGDMVLIDAGCELHGYASDITRSFPASGRFTAAQRALYDVVLAMQQAAIDATRPGARFNEPHEAAVRTLTQGLFDLGILTHNQHGSVQDAVAARAYAPYYMHRTSHWMGMDVHDCGSYAEPGAPRQADGALPSRVLRPGMVLTVEPGLYVRAGSAAPEKFWNTGIRIEDDALITAEGCELLTRGVPVAASEIEELMS</sequence>
<keyword evidence="11" id="KW-0031">Aminopeptidase</keyword>
<keyword evidence="6" id="KW-0479">Metal-binding</keyword>
<evidence type="ECO:0000313" key="11">
    <source>
        <dbReference type="EMBL" id="MDG9700517.1"/>
    </source>
</evidence>
<dbReference type="GO" id="GO:0070006">
    <property type="term" value="F:metalloaminopeptidase activity"/>
    <property type="evidence" value="ECO:0007669"/>
    <property type="project" value="InterPro"/>
</dbReference>